<dbReference type="GeneID" id="106810838"/>
<dbReference type="RefSeq" id="XP_014669781.1">
    <property type="nucleotide sequence ID" value="XM_014814295.1"/>
</dbReference>
<sequence>MAGQAWQMDNPELLQQIALIGYLNKTEGSEKLLSIITKARVFTEVYNRVTGQREIDAAREACILAIVDYIKKHPRASKDEMAKEIQKQVQNFAIIVKALS</sequence>
<evidence type="ECO:0000313" key="1">
    <source>
        <dbReference type="Proteomes" id="UP000695022"/>
    </source>
</evidence>
<keyword evidence="1" id="KW-1185">Reference proteome</keyword>
<reference evidence="2" key="1">
    <citation type="submission" date="2025-08" db="UniProtKB">
        <authorList>
            <consortium name="RefSeq"/>
        </authorList>
    </citation>
    <scope>IDENTIFICATION</scope>
</reference>
<gene>
    <name evidence="2" type="primary">LOC106810838</name>
</gene>
<name>A0ABM1EC60_PRICU</name>
<organism evidence="1 2">
    <name type="scientific">Priapulus caudatus</name>
    <name type="common">Priapulid worm</name>
    <dbReference type="NCBI Taxonomy" id="37621"/>
    <lineage>
        <taxon>Eukaryota</taxon>
        <taxon>Metazoa</taxon>
        <taxon>Ecdysozoa</taxon>
        <taxon>Scalidophora</taxon>
        <taxon>Priapulida</taxon>
        <taxon>Priapulimorpha</taxon>
        <taxon>Priapulimorphida</taxon>
        <taxon>Priapulidae</taxon>
        <taxon>Priapulus</taxon>
    </lineage>
</organism>
<protein>
    <submittedName>
        <fullName evidence="2">Uncharacterized protein LOC106810838</fullName>
    </submittedName>
</protein>
<evidence type="ECO:0000313" key="2">
    <source>
        <dbReference type="RefSeq" id="XP_014669781.1"/>
    </source>
</evidence>
<dbReference type="Proteomes" id="UP000695022">
    <property type="component" value="Unplaced"/>
</dbReference>
<accession>A0ABM1EC60</accession>
<proteinExistence type="predicted"/>